<protein>
    <submittedName>
        <fullName evidence="3">TIGR03084 family protein</fullName>
    </submittedName>
</protein>
<sequence>MAVSMESVIADIEAETADLRELLTGLPEGPDGWDAPTPAAGWAVRDQISHLAFFDDVAVRSATDPDGFTAEVLPQLADGTIAPDTIAERYRAMPGAELLAWFDGARAALVTAFAGIDPSVRVPWFGLPMSAASSLTARIMETWAHGQDVADGLGRERVPSSRLRHVAHIGVGARAFSYLANGREVPTDPVRVELTAPDGSRWTWGAEGAPDRVTGPALDFCLLVTQRRHRDDTALLAEGPLADEWLSIAQAFAGPPGGGRKPGQFAGGAE</sequence>
<evidence type="ECO:0000259" key="1">
    <source>
        <dbReference type="Pfam" id="PF08608"/>
    </source>
</evidence>
<dbReference type="InterPro" id="IPR017518">
    <property type="entry name" value="CHP03084"/>
</dbReference>
<dbReference type="NCBIfam" id="TIGR03084">
    <property type="entry name" value="TIGR03084 family metal-binding protein"/>
    <property type="match status" value="1"/>
</dbReference>
<dbReference type="NCBIfam" id="TIGR03083">
    <property type="entry name" value="maleylpyruvate isomerase family mycothiol-dependent enzyme"/>
    <property type="match status" value="1"/>
</dbReference>
<dbReference type="Gene3D" id="1.20.120.450">
    <property type="entry name" value="dinb family like domain"/>
    <property type="match status" value="1"/>
</dbReference>
<dbReference type="SUPFAM" id="SSF109854">
    <property type="entry name" value="DinB/YfiT-like putative metalloenzymes"/>
    <property type="match status" value="1"/>
</dbReference>
<dbReference type="AlphaFoldDB" id="A0A7G7MBY5"/>
<organism evidence="3 4">
    <name type="scientific">Pseudonocardia petroleophila</name>
    <dbReference type="NCBI Taxonomy" id="37331"/>
    <lineage>
        <taxon>Bacteria</taxon>
        <taxon>Bacillati</taxon>
        <taxon>Actinomycetota</taxon>
        <taxon>Actinomycetes</taxon>
        <taxon>Pseudonocardiales</taxon>
        <taxon>Pseudonocardiaceae</taxon>
        <taxon>Pseudonocardia</taxon>
    </lineage>
</organism>
<evidence type="ECO:0000313" key="4">
    <source>
        <dbReference type="Proteomes" id="UP000515728"/>
    </source>
</evidence>
<dbReference type="InterPro" id="IPR013917">
    <property type="entry name" value="tRNA_wybutosine-synth"/>
</dbReference>
<evidence type="ECO:0000259" key="2">
    <source>
        <dbReference type="Pfam" id="PF11716"/>
    </source>
</evidence>
<name>A0A7G7MBY5_9PSEU</name>
<dbReference type="GO" id="GO:0046872">
    <property type="term" value="F:metal ion binding"/>
    <property type="evidence" value="ECO:0007669"/>
    <property type="project" value="InterPro"/>
</dbReference>
<dbReference type="EMBL" id="CP060131">
    <property type="protein sequence ID" value="QNG50296.1"/>
    <property type="molecule type" value="Genomic_DNA"/>
</dbReference>
<keyword evidence="4" id="KW-1185">Reference proteome</keyword>
<dbReference type="InterPro" id="IPR017517">
    <property type="entry name" value="Maleyloyr_isom"/>
</dbReference>
<dbReference type="Pfam" id="PF11716">
    <property type="entry name" value="MDMPI_N"/>
    <property type="match status" value="1"/>
</dbReference>
<dbReference type="Proteomes" id="UP000515728">
    <property type="component" value="Chromosome"/>
</dbReference>
<gene>
    <name evidence="3" type="ORF">H6H00_18825</name>
</gene>
<reference evidence="3 4" key="1">
    <citation type="submission" date="2020-08" db="EMBL/GenBank/DDBJ databases">
        <authorList>
            <person name="Mo P."/>
        </authorList>
    </citation>
    <scope>NUCLEOTIDE SEQUENCE [LARGE SCALE GENOMIC DNA]</scope>
    <source>
        <strain evidence="3 4">CGMCC 4.1532</strain>
    </source>
</reference>
<dbReference type="InterPro" id="IPR034660">
    <property type="entry name" value="DinB/YfiT-like"/>
</dbReference>
<feature type="domain" description="Mycothiol-dependent maleylpyruvate isomerase metal-binding" evidence="2">
    <location>
        <begin position="13"/>
        <end position="150"/>
    </location>
</feature>
<accession>A0A7G7MBY5</accession>
<evidence type="ECO:0000313" key="3">
    <source>
        <dbReference type="EMBL" id="QNG50296.1"/>
    </source>
</evidence>
<proteinExistence type="predicted"/>
<dbReference type="Pfam" id="PF08608">
    <property type="entry name" value="Wyosine_form"/>
    <property type="match status" value="1"/>
</dbReference>
<feature type="domain" description="tRNA wybutosine-synthesis" evidence="1">
    <location>
        <begin position="186"/>
        <end position="237"/>
    </location>
</feature>
<dbReference type="KEGG" id="ppel:H6H00_18825"/>
<dbReference type="InterPro" id="IPR024344">
    <property type="entry name" value="MDMPI_metal-binding"/>
</dbReference>